<dbReference type="Proteomes" id="UP000634476">
    <property type="component" value="Unassembled WGS sequence"/>
</dbReference>
<keyword evidence="3" id="KW-1185">Reference proteome</keyword>
<dbReference type="RefSeq" id="WP_203879476.1">
    <property type="nucleotide sequence ID" value="NZ_BOOK01000065.1"/>
</dbReference>
<accession>A0A8J3T6X9</accession>
<reference evidence="2" key="1">
    <citation type="submission" date="2021-01" db="EMBL/GenBank/DDBJ databases">
        <title>Whole genome shotgun sequence of Planobispora takensis NBRC 109077.</title>
        <authorList>
            <person name="Komaki H."/>
            <person name="Tamura T."/>
        </authorList>
    </citation>
    <scope>NUCLEOTIDE SEQUENCE</scope>
    <source>
        <strain evidence="2">NBRC 109077</strain>
    </source>
</reference>
<gene>
    <name evidence="2" type="ORF">Pta02_72610</name>
</gene>
<dbReference type="EMBL" id="BOOK01000065">
    <property type="protein sequence ID" value="GII05253.1"/>
    <property type="molecule type" value="Genomic_DNA"/>
</dbReference>
<organism evidence="2 3">
    <name type="scientific">Planobispora takensis</name>
    <dbReference type="NCBI Taxonomy" id="1367882"/>
    <lineage>
        <taxon>Bacteria</taxon>
        <taxon>Bacillati</taxon>
        <taxon>Actinomycetota</taxon>
        <taxon>Actinomycetes</taxon>
        <taxon>Streptosporangiales</taxon>
        <taxon>Streptosporangiaceae</taxon>
        <taxon>Planobispora</taxon>
    </lineage>
</organism>
<proteinExistence type="predicted"/>
<evidence type="ECO:0000313" key="3">
    <source>
        <dbReference type="Proteomes" id="UP000634476"/>
    </source>
</evidence>
<sequence>MGGDLLEFARRGHYSPSAGSDGLRAADHDGIETEAPVGSLAHPILNRNAVNRPETDFHLLRADLPQADRVDAGPDRLT</sequence>
<comment type="caution">
    <text evidence="2">The sequence shown here is derived from an EMBL/GenBank/DDBJ whole genome shotgun (WGS) entry which is preliminary data.</text>
</comment>
<evidence type="ECO:0000256" key="1">
    <source>
        <dbReference type="SAM" id="MobiDB-lite"/>
    </source>
</evidence>
<protein>
    <submittedName>
        <fullName evidence="2">Uncharacterized protein</fullName>
    </submittedName>
</protein>
<feature type="region of interest" description="Disordered" evidence="1">
    <location>
        <begin position="1"/>
        <end position="26"/>
    </location>
</feature>
<dbReference type="AlphaFoldDB" id="A0A8J3T6X9"/>
<evidence type="ECO:0000313" key="2">
    <source>
        <dbReference type="EMBL" id="GII05253.1"/>
    </source>
</evidence>
<name>A0A8J3T6X9_9ACTN</name>